<keyword evidence="2" id="KW-1185">Reference proteome</keyword>
<organism evidence="1 2">
    <name type="scientific">Pelagomonas calceolata</name>
    <dbReference type="NCBI Taxonomy" id="35677"/>
    <lineage>
        <taxon>Eukaryota</taxon>
        <taxon>Sar</taxon>
        <taxon>Stramenopiles</taxon>
        <taxon>Ochrophyta</taxon>
        <taxon>Pelagophyceae</taxon>
        <taxon>Pelagomonadales</taxon>
        <taxon>Pelagomonadaceae</taxon>
        <taxon>Pelagomonas</taxon>
    </lineage>
</organism>
<name>A0A8J2SG09_9STRA</name>
<dbReference type="AlphaFoldDB" id="A0A8J2SG09"/>
<evidence type="ECO:0000313" key="2">
    <source>
        <dbReference type="Proteomes" id="UP000789595"/>
    </source>
</evidence>
<dbReference type="Proteomes" id="UP000789595">
    <property type="component" value="Unassembled WGS sequence"/>
</dbReference>
<evidence type="ECO:0000313" key="1">
    <source>
        <dbReference type="EMBL" id="CAH0369303.1"/>
    </source>
</evidence>
<proteinExistence type="predicted"/>
<protein>
    <submittedName>
        <fullName evidence="1">Uncharacterized protein</fullName>
    </submittedName>
</protein>
<gene>
    <name evidence="1" type="ORF">PECAL_2P24230</name>
</gene>
<dbReference type="EMBL" id="CAKKNE010000002">
    <property type="protein sequence ID" value="CAH0369303.1"/>
    <property type="molecule type" value="Genomic_DNA"/>
</dbReference>
<accession>A0A8J2SG09</accession>
<sequence length="165" mass="17900">MGNFLQKAPAARPASPPHNYALASTPLEELADSAHEQSMSAHTMQSTLRLLIVGQAPIEPWKLVGEPPRGVSRATSLRSLTSMRLTPCPVALPRSWLASAAAGVTIGELVRSAASLCLGAPVRHRRDLIHAQEEEEHPRRGLTFLLSGLDDEEQIHVRACVEINH</sequence>
<comment type="caution">
    <text evidence="1">The sequence shown here is derived from an EMBL/GenBank/DDBJ whole genome shotgun (WGS) entry which is preliminary data.</text>
</comment>
<reference evidence="1" key="1">
    <citation type="submission" date="2021-11" db="EMBL/GenBank/DDBJ databases">
        <authorList>
            <consortium name="Genoscope - CEA"/>
            <person name="William W."/>
        </authorList>
    </citation>
    <scope>NUCLEOTIDE SEQUENCE</scope>
</reference>